<proteinExistence type="predicted"/>
<comment type="caution">
    <text evidence="1">The sequence shown here is derived from an EMBL/GenBank/DDBJ whole genome shotgun (WGS) entry which is preliminary data.</text>
</comment>
<dbReference type="STRING" id="211165.GCA_000317285_01719"/>
<evidence type="ECO:0000313" key="1">
    <source>
        <dbReference type="EMBL" id="RUR77059.1"/>
    </source>
</evidence>
<dbReference type="Proteomes" id="UP000268857">
    <property type="component" value="Unassembled WGS sequence"/>
</dbReference>
<reference evidence="1 2" key="1">
    <citation type="journal article" date="2019" name="Genome Biol. Evol.">
        <title>Day and night: Metabolic profiles and evolutionary relationships of six axenic non-marine cyanobacteria.</title>
        <authorList>
            <person name="Will S.E."/>
            <person name="Henke P."/>
            <person name="Boedeker C."/>
            <person name="Huang S."/>
            <person name="Brinkmann H."/>
            <person name="Rohde M."/>
            <person name="Jarek M."/>
            <person name="Friedl T."/>
            <person name="Seufert S."/>
            <person name="Schumacher M."/>
            <person name="Overmann J."/>
            <person name="Neumann-Schaal M."/>
            <person name="Petersen J."/>
        </authorList>
    </citation>
    <scope>NUCLEOTIDE SEQUENCE [LARGE SCALE GENOMIC DNA]</scope>
    <source>
        <strain evidence="1 2">PCC 6912</strain>
    </source>
</reference>
<organism evidence="1 2">
    <name type="scientific">Chlorogloeopsis fritschii PCC 6912</name>
    <dbReference type="NCBI Taxonomy" id="211165"/>
    <lineage>
        <taxon>Bacteria</taxon>
        <taxon>Bacillati</taxon>
        <taxon>Cyanobacteriota</taxon>
        <taxon>Cyanophyceae</taxon>
        <taxon>Nostocales</taxon>
        <taxon>Chlorogloeopsidaceae</taxon>
        <taxon>Chlorogloeopsis</taxon>
    </lineage>
</organism>
<sequence length="68" mass="7950">MEQQNKELADTLDTLMTAVYIAAQELQEMCPQESGVEAWKGYLLQQALKVQEDMSPQERVRFRLEYLI</sequence>
<protein>
    <submittedName>
        <fullName evidence="1">Uncharacterized protein</fullName>
    </submittedName>
</protein>
<evidence type="ECO:0000313" key="2">
    <source>
        <dbReference type="Proteomes" id="UP000268857"/>
    </source>
</evidence>
<keyword evidence="2" id="KW-1185">Reference proteome</keyword>
<accession>A0A3S0XNY5</accession>
<gene>
    <name evidence="1" type="ORF">PCC6912_40180</name>
</gene>
<dbReference type="RefSeq" id="WP_016879371.1">
    <property type="nucleotide sequence ID" value="NZ_AJLN01000058.1"/>
</dbReference>
<dbReference type="EMBL" id="RSCJ01000018">
    <property type="protein sequence ID" value="RUR77059.1"/>
    <property type="molecule type" value="Genomic_DNA"/>
</dbReference>
<name>A0A3S0XNY5_CHLFR</name>
<dbReference type="AlphaFoldDB" id="A0A3S0XNY5"/>